<feature type="domain" description="Putative restriction endonuclease" evidence="1">
    <location>
        <begin position="4"/>
        <end position="72"/>
    </location>
</feature>
<dbReference type="Proteomes" id="UP001597502">
    <property type="component" value="Unassembled WGS sequence"/>
</dbReference>
<evidence type="ECO:0000259" key="1">
    <source>
        <dbReference type="Pfam" id="PF05685"/>
    </source>
</evidence>
<protein>
    <submittedName>
        <fullName evidence="2">Uma2 family endonuclease</fullName>
    </submittedName>
</protein>
<dbReference type="InterPro" id="IPR008538">
    <property type="entry name" value="Uma2"/>
</dbReference>
<gene>
    <name evidence="2" type="ORF">ACFSUO_16225</name>
</gene>
<name>A0ABW5VCF0_9BACI</name>
<dbReference type="SUPFAM" id="SSF52980">
    <property type="entry name" value="Restriction endonuclease-like"/>
    <property type="match status" value="1"/>
</dbReference>
<organism evidence="2 3">
    <name type="scientific">Lentibacillus juripiscarius</name>
    <dbReference type="NCBI Taxonomy" id="257446"/>
    <lineage>
        <taxon>Bacteria</taxon>
        <taxon>Bacillati</taxon>
        <taxon>Bacillota</taxon>
        <taxon>Bacilli</taxon>
        <taxon>Bacillales</taxon>
        <taxon>Bacillaceae</taxon>
        <taxon>Lentibacillus</taxon>
    </lineage>
</organism>
<dbReference type="Gene3D" id="3.90.1570.10">
    <property type="entry name" value="tt1808, chain A"/>
    <property type="match status" value="1"/>
</dbReference>
<keyword evidence="2" id="KW-0255">Endonuclease</keyword>
<reference evidence="3" key="1">
    <citation type="journal article" date="2019" name="Int. J. Syst. Evol. Microbiol.">
        <title>The Global Catalogue of Microorganisms (GCM) 10K type strain sequencing project: providing services to taxonomists for standard genome sequencing and annotation.</title>
        <authorList>
            <consortium name="The Broad Institute Genomics Platform"/>
            <consortium name="The Broad Institute Genome Sequencing Center for Infectious Disease"/>
            <person name="Wu L."/>
            <person name="Ma J."/>
        </authorList>
    </citation>
    <scope>NUCLEOTIDE SEQUENCE [LARGE SCALE GENOMIC DNA]</scope>
    <source>
        <strain evidence="3">TISTR 1535</strain>
    </source>
</reference>
<proteinExistence type="predicted"/>
<evidence type="ECO:0000313" key="2">
    <source>
        <dbReference type="EMBL" id="MFD2762504.1"/>
    </source>
</evidence>
<dbReference type="GO" id="GO:0004519">
    <property type="term" value="F:endonuclease activity"/>
    <property type="evidence" value="ECO:0007669"/>
    <property type="project" value="UniProtKB-KW"/>
</dbReference>
<keyword evidence="2" id="KW-0540">Nuclease</keyword>
<sequence length="77" mass="8966">MLRLSPSSVKQDRWTKYKLDEKMGVKEYWLVDPVNESVEIHIITGGQYQFQGVFTKDDYTSVHVLTGLELDLSEIFI</sequence>
<evidence type="ECO:0000313" key="3">
    <source>
        <dbReference type="Proteomes" id="UP001597502"/>
    </source>
</evidence>
<keyword evidence="3" id="KW-1185">Reference proteome</keyword>
<dbReference type="RefSeq" id="WP_382396081.1">
    <property type="nucleotide sequence ID" value="NZ_JBHUNA010000042.1"/>
</dbReference>
<keyword evidence="2" id="KW-0378">Hydrolase</keyword>
<dbReference type="Pfam" id="PF05685">
    <property type="entry name" value="Uma2"/>
    <property type="match status" value="1"/>
</dbReference>
<dbReference type="InterPro" id="IPR012296">
    <property type="entry name" value="Nuclease_put_TT1808"/>
</dbReference>
<accession>A0ABW5VCF0</accession>
<dbReference type="EMBL" id="JBHUNA010000042">
    <property type="protein sequence ID" value="MFD2762504.1"/>
    <property type="molecule type" value="Genomic_DNA"/>
</dbReference>
<dbReference type="CDD" id="cd06260">
    <property type="entry name" value="DUF820-like"/>
    <property type="match status" value="1"/>
</dbReference>
<comment type="caution">
    <text evidence="2">The sequence shown here is derived from an EMBL/GenBank/DDBJ whole genome shotgun (WGS) entry which is preliminary data.</text>
</comment>
<dbReference type="InterPro" id="IPR011335">
    <property type="entry name" value="Restrct_endonuc-II-like"/>
</dbReference>